<evidence type="ECO:0000313" key="2">
    <source>
        <dbReference type="EMBL" id="BCS94802.1"/>
    </source>
</evidence>
<dbReference type="Proteomes" id="UP001320148">
    <property type="component" value="Chromosome"/>
</dbReference>
<sequence length="307" mass="34032">MKTLRHAGPLLLCVCLMLAGLAAPLRADSSLPMFFRPVEKKDARYDTPEHAVIARISSLVHRDIDWHFQTLTPETVRIEKQIHQKANLDPKIAFSLIREGTKYLIADSEPYLDYAIVTLKALDADGAIKTGASLIEQIDGQWKTALPPVDDTLLIDRLRDKMDYIRPHEILSVEGQVIPPSLGQVWLVETDTNTEKLAINAPTATEALVYLALGNITGHGGNTLTPEAIQMDTLLANHVAKPCQVAILNPGRVVRIPRLRKYDGAVLLCAFRQQDLAKAKGYLESDTELTLFGRLNDETAFLAKARK</sequence>
<organism evidence="2 3">
    <name type="scientific">Desulfoluna limicola</name>
    <dbReference type="NCBI Taxonomy" id="2810562"/>
    <lineage>
        <taxon>Bacteria</taxon>
        <taxon>Pseudomonadati</taxon>
        <taxon>Thermodesulfobacteriota</taxon>
        <taxon>Desulfobacteria</taxon>
        <taxon>Desulfobacterales</taxon>
        <taxon>Desulfolunaceae</taxon>
        <taxon>Desulfoluna</taxon>
    </lineage>
</organism>
<keyword evidence="3" id="KW-1185">Reference proteome</keyword>
<protein>
    <submittedName>
        <fullName evidence="2">Uncharacterized protein</fullName>
    </submittedName>
</protein>
<dbReference type="EMBL" id="AP024488">
    <property type="protein sequence ID" value="BCS94802.1"/>
    <property type="molecule type" value="Genomic_DNA"/>
</dbReference>
<reference evidence="2 3" key="1">
    <citation type="submission" date="2021-02" db="EMBL/GenBank/DDBJ databases">
        <title>Complete genome of Desulfoluna sp. strain ASN36.</title>
        <authorList>
            <person name="Takahashi A."/>
            <person name="Kojima H."/>
            <person name="Fukui M."/>
        </authorList>
    </citation>
    <scope>NUCLEOTIDE SEQUENCE [LARGE SCALE GENOMIC DNA]</scope>
    <source>
        <strain evidence="2 3">ASN36</strain>
    </source>
</reference>
<feature type="chain" id="PRO_5046845957" evidence="1">
    <location>
        <begin position="28"/>
        <end position="307"/>
    </location>
</feature>
<gene>
    <name evidence="2" type="ORF">DSLASN_04340</name>
</gene>
<evidence type="ECO:0000256" key="1">
    <source>
        <dbReference type="SAM" id="SignalP"/>
    </source>
</evidence>
<accession>A0ABN6EZZ8</accession>
<feature type="signal peptide" evidence="1">
    <location>
        <begin position="1"/>
        <end position="27"/>
    </location>
</feature>
<name>A0ABN6EZZ8_9BACT</name>
<proteinExistence type="predicted"/>
<dbReference type="RefSeq" id="WP_236891108.1">
    <property type="nucleotide sequence ID" value="NZ_AP024488.1"/>
</dbReference>
<keyword evidence="1" id="KW-0732">Signal</keyword>
<evidence type="ECO:0000313" key="3">
    <source>
        <dbReference type="Proteomes" id="UP001320148"/>
    </source>
</evidence>